<gene>
    <name evidence="3" type="ORF">ACK2TP_16720</name>
</gene>
<feature type="transmembrane region" description="Helical" evidence="2">
    <location>
        <begin position="62"/>
        <end position="87"/>
    </location>
</feature>
<organism evidence="3 4">
    <name type="scientific">Terriglobus aquaticus</name>
    <dbReference type="NCBI Taxonomy" id="940139"/>
    <lineage>
        <taxon>Bacteria</taxon>
        <taxon>Pseudomonadati</taxon>
        <taxon>Acidobacteriota</taxon>
        <taxon>Terriglobia</taxon>
        <taxon>Terriglobales</taxon>
        <taxon>Acidobacteriaceae</taxon>
        <taxon>Terriglobus</taxon>
    </lineage>
</organism>
<dbReference type="InterPro" id="IPR055966">
    <property type="entry name" value="DUF7544"/>
</dbReference>
<evidence type="ECO:0000256" key="1">
    <source>
        <dbReference type="SAM" id="MobiDB-lite"/>
    </source>
</evidence>
<sequence length="363" mass="39323">MRVYSAGEAIGPAWEHTKALMWRDRRWGRLLKLALVAFGAELGTSFNFNLNGFRNHGTGHAVAAVMAGVAVVVLFLALIFFVVLLYLGSRLQLVQFDILLLRDPMVAPAWERHGPHTWRWAGLKVVIMIGTVIVLLPLLIPAIPIFVAFFKAAQPTAGSTPVPLSGIHWGAFFVAFAEVFAIVIAAVLLIRFVTSLVLPGVALEDLRFGDALRRGWDIFRTDVPGMLWFAVLQPLFLMLMGLMLGLGLLLMFAVLALPFGLLGYLVWHSVHAAGTAAWFLMGTLGVVAGVIILAIMGCAYLATAGTLLMFARAWSLYFLGGRYPLLGQYLEPGPAVPVWTPPPSLPRDEDSGGPGFPANPALA</sequence>
<dbReference type="EMBL" id="JBJYXY010000001">
    <property type="protein sequence ID" value="MFN2977417.1"/>
    <property type="molecule type" value="Genomic_DNA"/>
</dbReference>
<feature type="transmembrane region" description="Helical" evidence="2">
    <location>
        <begin position="30"/>
        <end position="50"/>
    </location>
</feature>
<accession>A0ABW9KPD3</accession>
<keyword evidence="2" id="KW-0812">Transmembrane</keyword>
<reference evidence="3 4" key="1">
    <citation type="submission" date="2024-12" db="EMBL/GenBank/DDBJ databases">
        <authorList>
            <person name="Lee Y."/>
        </authorList>
    </citation>
    <scope>NUCLEOTIDE SEQUENCE [LARGE SCALE GENOMIC DNA]</scope>
    <source>
        <strain evidence="3 4">03SUJ4</strain>
    </source>
</reference>
<dbReference type="RefSeq" id="WP_263414420.1">
    <property type="nucleotide sequence ID" value="NZ_BAABBH010000001.1"/>
</dbReference>
<feature type="transmembrane region" description="Helical" evidence="2">
    <location>
        <begin position="169"/>
        <end position="190"/>
    </location>
</feature>
<proteinExistence type="predicted"/>
<evidence type="ECO:0008006" key="5">
    <source>
        <dbReference type="Google" id="ProtNLM"/>
    </source>
</evidence>
<feature type="transmembrane region" description="Helical" evidence="2">
    <location>
        <begin position="125"/>
        <end position="149"/>
    </location>
</feature>
<feature type="transmembrane region" description="Helical" evidence="2">
    <location>
        <begin position="235"/>
        <end position="257"/>
    </location>
</feature>
<name>A0ABW9KPD3_9BACT</name>
<dbReference type="Proteomes" id="UP001634747">
    <property type="component" value="Unassembled WGS sequence"/>
</dbReference>
<evidence type="ECO:0000256" key="2">
    <source>
        <dbReference type="SAM" id="Phobius"/>
    </source>
</evidence>
<evidence type="ECO:0000313" key="3">
    <source>
        <dbReference type="EMBL" id="MFN2977417.1"/>
    </source>
</evidence>
<keyword evidence="2" id="KW-1133">Transmembrane helix</keyword>
<dbReference type="Pfam" id="PF24400">
    <property type="entry name" value="DUF7544"/>
    <property type="match status" value="1"/>
</dbReference>
<evidence type="ECO:0000313" key="4">
    <source>
        <dbReference type="Proteomes" id="UP001634747"/>
    </source>
</evidence>
<keyword evidence="4" id="KW-1185">Reference proteome</keyword>
<feature type="transmembrane region" description="Helical" evidence="2">
    <location>
        <begin position="277"/>
        <end position="302"/>
    </location>
</feature>
<comment type="caution">
    <text evidence="3">The sequence shown here is derived from an EMBL/GenBank/DDBJ whole genome shotgun (WGS) entry which is preliminary data.</text>
</comment>
<keyword evidence="2" id="KW-0472">Membrane</keyword>
<feature type="region of interest" description="Disordered" evidence="1">
    <location>
        <begin position="341"/>
        <end position="363"/>
    </location>
</feature>
<protein>
    <recommendedName>
        <fullName evidence="5">DUF4013 domain-containing protein</fullName>
    </recommendedName>
</protein>